<dbReference type="EMBL" id="VYZJ01003911">
    <property type="protein sequence ID" value="NWR25724.1"/>
    <property type="molecule type" value="Genomic_DNA"/>
</dbReference>
<feature type="non-terminal residue" evidence="1">
    <location>
        <position position="130"/>
    </location>
</feature>
<organism evidence="1 2">
    <name type="scientific">Emberiza fucata</name>
    <dbReference type="NCBI Taxonomy" id="337179"/>
    <lineage>
        <taxon>Eukaryota</taxon>
        <taxon>Metazoa</taxon>
        <taxon>Chordata</taxon>
        <taxon>Craniata</taxon>
        <taxon>Vertebrata</taxon>
        <taxon>Euteleostomi</taxon>
        <taxon>Archelosauria</taxon>
        <taxon>Archosauria</taxon>
        <taxon>Dinosauria</taxon>
        <taxon>Saurischia</taxon>
        <taxon>Theropoda</taxon>
        <taxon>Coelurosauria</taxon>
        <taxon>Aves</taxon>
        <taxon>Neognathae</taxon>
        <taxon>Neoaves</taxon>
        <taxon>Telluraves</taxon>
        <taxon>Australaves</taxon>
        <taxon>Passeriformes</taxon>
        <taxon>Passeroidea</taxon>
        <taxon>Fringillidae</taxon>
        <taxon>Emberizinae</taxon>
        <taxon>Emberizini</taxon>
        <taxon>Emberiza</taxon>
    </lineage>
</organism>
<protein>
    <submittedName>
        <fullName evidence="1">ENR1 protein</fullName>
    </submittedName>
</protein>
<comment type="caution">
    <text evidence="1">The sequence shown here is derived from an EMBL/GenBank/DDBJ whole genome shotgun (WGS) entry which is preliminary data.</text>
</comment>
<feature type="non-terminal residue" evidence="1">
    <location>
        <position position="1"/>
    </location>
</feature>
<dbReference type="Proteomes" id="UP000580681">
    <property type="component" value="Unassembled WGS sequence"/>
</dbReference>
<reference evidence="1 2" key="1">
    <citation type="submission" date="2019-09" db="EMBL/GenBank/DDBJ databases">
        <title>Bird 10,000 Genomes (B10K) Project - Family phase.</title>
        <authorList>
            <person name="Zhang G."/>
        </authorList>
    </citation>
    <scope>NUCLEOTIDE SEQUENCE [LARGE SCALE GENOMIC DNA]</scope>
    <source>
        <strain evidence="1">B10K-DU-015-11</strain>
        <tissue evidence="1">Mixed tissue sample</tissue>
    </source>
</reference>
<sequence>IERDKYMVGIFFIDMVEKITEEFNLTDCWVCGGTHLSEIWPWDGISLGPLDIFKWIPSRKSMGVPKRREGQWKLKSTIIGWEVCLSRKGKMYTIEVGETPCKRYLSANDTHTRWIPETPHSYWSIEKTEI</sequence>
<name>A0A7K4VTB1_9EMBE</name>
<accession>A0A7K4VTB1</accession>
<evidence type="ECO:0000313" key="1">
    <source>
        <dbReference type="EMBL" id="NWR25724.1"/>
    </source>
</evidence>
<gene>
    <name evidence="1" type="primary">Erv31_1</name>
    <name evidence="1" type="ORF">EMBFUC_R15335</name>
</gene>
<proteinExistence type="predicted"/>
<evidence type="ECO:0000313" key="2">
    <source>
        <dbReference type="Proteomes" id="UP000580681"/>
    </source>
</evidence>
<dbReference type="AlphaFoldDB" id="A0A7K4VTB1"/>
<keyword evidence="2" id="KW-1185">Reference proteome</keyword>